<sequence>MSYPPRKSSSGSSSPLATGGGGFRNPNNSLGDPENGSIPKMPRPNVHHSASSWDLLNGIRKFEHSYEEFDTRNASESHLAYAQGDLPNNKVAKIYNYLLNVSIVTRWFLFIIPPLALLWIPGILGLTTFPDATVWGVKLLWWSIWLSVAWGGWWAALAVSRLLPSVVRSTVGVVAVGTRKYIDWLGALHRYVALTAWTLAVWISYNPLIDSRQESTASTKSKSIISFLSKLMFGVFLCAAVLLFEKFSIQWIAGKFHEKTYAERIADQKFAVRSLITLYRNSSDIPGRTDTLKASHVKATSVNPRKLFKRAIRGVRAAATTTTTAFGNVASEIAGSSVLQPNSPQAVVKTALESLNKSRLLARRIFYSFAKPGSEYMYVQDIAKFFQTPEEAALVFALFDQDGNGDASREEVETSCNELHREQLSIEHSMSDLDSAVGRLDNIFMSLYVVIAVLIIAVVLDAQFSTLLTSVGTLILGLSWLIGGSLTEVLTSIIFLFIKHPYDVGDRIVVAEVDYTVKEISLLSTCLLDGNNALVQAPNSVLNGEYIQNIRRSPQMSETFAFSVAYGTTFEDLEALRAKMLDFLQNERRDYLPIFDVAVVDFPEQASMSLSVAIKYKSNIQQGTLKAKRRNKWVCALKEALSEVGIFGPTGNPDAATPVKKYTEVPWEEAKREAQGKQPRPISGPAPDGGWKLSDNNASLHDDSDNIFDPVNELAMPEPKRTQTSGSDTTFYAASSSVNMPTMPSPTQYAPDAYELSERR</sequence>
<feature type="transmembrane region" description="Helical" evidence="6">
    <location>
        <begin position="443"/>
        <end position="462"/>
    </location>
</feature>
<dbReference type="InterPro" id="IPR011992">
    <property type="entry name" value="EF-hand-dom_pair"/>
</dbReference>
<dbReference type="PROSITE" id="PS50222">
    <property type="entry name" value="EF_HAND_2"/>
    <property type="match status" value="1"/>
</dbReference>
<keyword evidence="3 6" id="KW-1133">Transmembrane helix</keyword>
<gene>
    <name evidence="8" type="ORF">BT96DRAFT_14129</name>
</gene>
<evidence type="ECO:0000256" key="4">
    <source>
        <dbReference type="ARBA" id="ARBA00023136"/>
    </source>
</evidence>
<dbReference type="Proteomes" id="UP000799118">
    <property type="component" value="Unassembled WGS sequence"/>
</dbReference>
<feature type="transmembrane region" description="Helical" evidence="6">
    <location>
        <begin position="184"/>
        <end position="204"/>
    </location>
</feature>
<dbReference type="InterPro" id="IPR002048">
    <property type="entry name" value="EF_hand_dom"/>
</dbReference>
<reference evidence="8" key="1">
    <citation type="journal article" date="2019" name="Environ. Microbiol.">
        <title>Fungal ecological strategies reflected in gene transcription - a case study of two litter decomposers.</title>
        <authorList>
            <person name="Barbi F."/>
            <person name="Kohler A."/>
            <person name="Barry K."/>
            <person name="Baskaran P."/>
            <person name="Daum C."/>
            <person name="Fauchery L."/>
            <person name="Ihrmark K."/>
            <person name="Kuo A."/>
            <person name="LaButti K."/>
            <person name="Lipzen A."/>
            <person name="Morin E."/>
            <person name="Grigoriev I.V."/>
            <person name="Henrissat B."/>
            <person name="Lindahl B."/>
            <person name="Martin F."/>
        </authorList>
    </citation>
    <scope>NUCLEOTIDE SEQUENCE</scope>
    <source>
        <strain evidence="8">JB14</strain>
    </source>
</reference>
<evidence type="ECO:0000256" key="5">
    <source>
        <dbReference type="SAM" id="MobiDB-lite"/>
    </source>
</evidence>
<dbReference type="Pfam" id="PF25886">
    <property type="entry name" value="Msy1"/>
    <property type="match status" value="1"/>
</dbReference>
<dbReference type="PANTHER" id="PTHR31323:SF15">
    <property type="entry name" value="MECHANOSENSITIVE ION CHANNEL PROTEIN MSY1"/>
    <property type="match status" value="1"/>
</dbReference>
<feature type="transmembrane region" description="Helical" evidence="6">
    <location>
        <begin position="474"/>
        <end position="498"/>
    </location>
</feature>
<organism evidence="8 9">
    <name type="scientific">Gymnopus androsaceus JB14</name>
    <dbReference type="NCBI Taxonomy" id="1447944"/>
    <lineage>
        <taxon>Eukaryota</taxon>
        <taxon>Fungi</taxon>
        <taxon>Dikarya</taxon>
        <taxon>Basidiomycota</taxon>
        <taxon>Agaricomycotina</taxon>
        <taxon>Agaricomycetes</taxon>
        <taxon>Agaricomycetidae</taxon>
        <taxon>Agaricales</taxon>
        <taxon>Marasmiineae</taxon>
        <taxon>Omphalotaceae</taxon>
        <taxon>Gymnopus</taxon>
    </lineage>
</organism>
<name>A0A6A4IQE1_9AGAR</name>
<evidence type="ECO:0000256" key="1">
    <source>
        <dbReference type="ARBA" id="ARBA00004370"/>
    </source>
</evidence>
<feature type="compositionally biased region" description="Low complexity" evidence="5">
    <location>
        <begin position="8"/>
        <end position="17"/>
    </location>
</feature>
<feature type="transmembrane region" description="Helical" evidence="6">
    <location>
        <begin position="140"/>
        <end position="163"/>
    </location>
</feature>
<comment type="subcellular location">
    <subcellularLocation>
        <location evidence="1">Membrane</location>
    </subcellularLocation>
</comment>
<dbReference type="OrthoDB" id="544685at2759"/>
<dbReference type="GO" id="GO:0006874">
    <property type="term" value="P:intracellular calcium ion homeostasis"/>
    <property type="evidence" value="ECO:0007669"/>
    <property type="project" value="TreeGrafter"/>
</dbReference>
<dbReference type="Pfam" id="PF00924">
    <property type="entry name" value="MS_channel_2nd"/>
    <property type="match status" value="1"/>
</dbReference>
<dbReference type="GO" id="GO:0005262">
    <property type="term" value="F:calcium channel activity"/>
    <property type="evidence" value="ECO:0007669"/>
    <property type="project" value="TreeGrafter"/>
</dbReference>
<keyword evidence="2 6" id="KW-0812">Transmembrane</keyword>
<dbReference type="InterPro" id="IPR058650">
    <property type="entry name" value="Msy1/2-like"/>
</dbReference>
<evidence type="ECO:0000256" key="3">
    <source>
        <dbReference type="ARBA" id="ARBA00022989"/>
    </source>
</evidence>
<dbReference type="GO" id="GO:0005509">
    <property type="term" value="F:calcium ion binding"/>
    <property type="evidence" value="ECO:0007669"/>
    <property type="project" value="InterPro"/>
</dbReference>
<feature type="region of interest" description="Disordered" evidence="5">
    <location>
        <begin position="667"/>
        <end position="760"/>
    </location>
</feature>
<accession>A0A6A4IQE1</accession>
<evidence type="ECO:0000256" key="6">
    <source>
        <dbReference type="SAM" id="Phobius"/>
    </source>
</evidence>
<protein>
    <recommendedName>
        <fullName evidence="7">EF-hand domain-containing protein</fullName>
    </recommendedName>
</protein>
<evidence type="ECO:0000259" key="7">
    <source>
        <dbReference type="PROSITE" id="PS50222"/>
    </source>
</evidence>
<feature type="transmembrane region" description="Helical" evidence="6">
    <location>
        <begin position="224"/>
        <end position="244"/>
    </location>
</feature>
<feature type="transmembrane region" description="Helical" evidence="6">
    <location>
        <begin position="97"/>
        <end position="120"/>
    </location>
</feature>
<dbReference type="InterPro" id="IPR010920">
    <property type="entry name" value="LSM_dom_sf"/>
</dbReference>
<feature type="domain" description="EF-hand" evidence="7">
    <location>
        <begin position="387"/>
        <end position="422"/>
    </location>
</feature>
<dbReference type="SUPFAM" id="SSF47473">
    <property type="entry name" value="EF-hand"/>
    <property type="match status" value="1"/>
</dbReference>
<dbReference type="PANTHER" id="PTHR31323">
    <property type="entry name" value="MECHANOSENSITIVE ION CHANNEL PROTEIN MSY2"/>
    <property type="match status" value="1"/>
</dbReference>
<dbReference type="InterPro" id="IPR023408">
    <property type="entry name" value="MscS_beta-dom_sf"/>
</dbReference>
<dbReference type="GO" id="GO:0016020">
    <property type="term" value="C:membrane"/>
    <property type="evidence" value="ECO:0007669"/>
    <property type="project" value="UniProtKB-SubCell"/>
</dbReference>
<feature type="region of interest" description="Disordered" evidence="5">
    <location>
        <begin position="1"/>
        <end position="46"/>
    </location>
</feature>
<dbReference type="SUPFAM" id="SSF50182">
    <property type="entry name" value="Sm-like ribonucleoproteins"/>
    <property type="match status" value="1"/>
</dbReference>
<dbReference type="AlphaFoldDB" id="A0A6A4IQE1"/>
<keyword evidence="4 6" id="KW-0472">Membrane</keyword>
<feature type="compositionally biased region" description="Polar residues" evidence="5">
    <location>
        <begin position="722"/>
        <end position="748"/>
    </location>
</feature>
<dbReference type="Gene3D" id="1.10.238.10">
    <property type="entry name" value="EF-hand"/>
    <property type="match status" value="1"/>
</dbReference>
<proteinExistence type="predicted"/>
<dbReference type="EMBL" id="ML769383">
    <property type="protein sequence ID" value="KAE9411473.1"/>
    <property type="molecule type" value="Genomic_DNA"/>
</dbReference>
<evidence type="ECO:0000313" key="9">
    <source>
        <dbReference type="Proteomes" id="UP000799118"/>
    </source>
</evidence>
<dbReference type="Gene3D" id="2.30.30.60">
    <property type="match status" value="1"/>
</dbReference>
<evidence type="ECO:0000256" key="2">
    <source>
        <dbReference type="ARBA" id="ARBA00022692"/>
    </source>
</evidence>
<keyword evidence="9" id="KW-1185">Reference proteome</keyword>
<dbReference type="InterPro" id="IPR006685">
    <property type="entry name" value="MscS_channel_2nd"/>
</dbReference>
<evidence type="ECO:0000313" key="8">
    <source>
        <dbReference type="EMBL" id="KAE9411473.1"/>
    </source>
</evidence>